<dbReference type="Proteomes" id="UP000199361">
    <property type="component" value="Unassembled WGS sequence"/>
</dbReference>
<organism evidence="4 5">
    <name type="scientific">Nonomuraea wenchangensis</name>
    <dbReference type="NCBI Taxonomy" id="568860"/>
    <lineage>
        <taxon>Bacteria</taxon>
        <taxon>Bacillati</taxon>
        <taxon>Actinomycetota</taxon>
        <taxon>Actinomycetes</taxon>
        <taxon>Streptosporangiales</taxon>
        <taxon>Streptosporangiaceae</taxon>
        <taxon>Nonomuraea</taxon>
    </lineage>
</organism>
<evidence type="ECO:0000256" key="1">
    <source>
        <dbReference type="ARBA" id="ARBA00005582"/>
    </source>
</evidence>
<dbReference type="AlphaFoldDB" id="A0A1I0L8E8"/>
<evidence type="ECO:0000256" key="2">
    <source>
        <dbReference type="SAM" id="MobiDB-lite"/>
    </source>
</evidence>
<dbReference type="InterPro" id="IPR015797">
    <property type="entry name" value="NUDIX_hydrolase-like_dom_sf"/>
</dbReference>
<dbReference type="InterPro" id="IPR000086">
    <property type="entry name" value="NUDIX_hydrolase_dom"/>
</dbReference>
<feature type="region of interest" description="Disordered" evidence="2">
    <location>
        <begin position="1"/>
        <end position="26"/>
    </location>
</feature>
<protein>
    <submittedName>
        <fullName evidence="4">NUDIX domain-containing protein</fullName>
    </submittedName>
</protein>
<reference evidence="4 5" key="1">
    <citation type="submission" date="2016-10" db="EMBL/GenBank/DDBJ databases">
        <authorList>
            <person name="de Groot N.N."/>
        </authorList>
    </citation>
    <scope>NUCLEOTIDE SEQUENCE [LARGE SCALE GENOMIC DNA]</scope>
    <source>
        <strain evidence="4 5">CGMCC 4.5598</strain>
    </source>
</reference>
<dbReference type="SUPFAM" id="SSF55811">
    <property type="entry name" value="Nudix"/>
    <property type="match status" value="1"/>
</dbReference>
<dbReference type="PANTHER" id="PTHR43736:SF1">
    <property type="entry name" value="DIHYDRONEOPTERIN TRIPHOSPHATE DIPHOSPHATASE"/>
    <property type="match status" value="1"/>
</dbReference>
<comment type="similarity">
    <text evidence="1">Belongs to the Nudix hydrolase family.</text>
</comment>
<dbReference type="STRING" id="568860.SAMN05421811_113173"/>
<dbReference type="PANTHER" id="PTHR43736">
    <property type="entry name" value="ADP-RIBOSE PYROPHOSPHATASE"/>
    <property type="match status" value="1"/>
</dbReference>
<feature type="compositionally biased region" description="Basic and acidic residues" evidence="2">
    <location>
        <begin position="1"/>
        <end position="17"/>
    </location>
</feature>
<name>A0A1I0L8E8_9ACTN</name>
<dbReference type="EMBL" id="FOHX01000013">
    <property type="protein sequence ID" value="SEU36271.1"/>
    <property type="molecule type" value="Genomic_DNA"/>
</dbReference>
<proteinExistence type="inferred from homology"/>
<feature type="domain" description="Nudix hydrolase" evidence="3">
    <location>
        <begin position="31"/>
        <end position="175"/>
    </location>
</feature>
<dbReference type="OrthoDB" id="3478423at2"/>
<sequence length="197" mass="21796">MSRLDEPAPLADRRDPAEDHEEPDFAAPFSRVKIRVGALVFSGHDVALIRRDRPTGSHYTPPGGNVDHGEHLIDALHRELAEELELAPGDGSAPELCWIQDQMVTRPGPTPPPRKIHMIFRMHITPEVRARLAIVEHDELADGSTELGIIEWVNYRKAGDLPLFPLIGDAISALPAPDAPSKDPLLPPITDQNYTWV</sequence>
<keyword evidence="5" id="KW-1185">Reference proteome</keyword>
<evidence type="ECO:0000313" key="5">
    <source>
        <dbReference type="Proteomes" id="UP000199361"/>
    </source>
</evidence>
<dbReference type="RefSeq" id="WP_091089382.1">
    <property type="nucleotide sequence ID" value="NZ_FOHX01000013.1"/>
</dbReference>
<dbReference type="PROSITE" id="PS51462">
    <property type="entry name" value="NUDIX"/>
    <property type="match status" value="1"/>
</dbReference>
<accession>A0A1I0L8E8</accession>
<dbReference type="CDD" id="cd02883">
    <property type="entry name" value="NUDIX_Hydrolase"/>
    <property type="match status" value="1"/>
</dbReference>
<evidence type="ECO:0000259" key="3">
    <source>
        <dbReference type="PROSITE" id="PS51462"/>
    </source>
</evidence>
<evidence type="ECO:0000313" key="4">
    <source>
        <dbReference type="EMBL" id="SEU36271.1"/>
    </source>
</evidence>
<dbReference type="Pfam" id="PF00293">
    <property type="entry name" value="NUDIX"/>
    <property type="match status" value="1"/>
</dbReference>
<dbReference type="Gene3D" id="3.90.79.10">
    <property type="entry name" value="Nucleoside Triphosphate Pyrophosphohydrolase"/>
    <property type="match status" value="1"/>
</dbReference>
<gene>
    <name evidence="4" type="ORF">SAMN05421811_113173</name>
</gene>